<proteinExistence type="predicted"/>
<dbReference type="Pfam" id="PF00590">
    <property type="entry name" value="TP_methylase"/>
    <property type="match status" value="1"/>
</dbReference>
<dbReference type="InterPro" id="IPR035996">
    <property type="entry name" value="4pyrrol_Methylase_sf"/>
</dbReference>
<name>A0ABT6FL34_9BACT</name>
<feature type="domain" description="Tetrapyrrole methylase" evidence="1">
    <location>
        <begin position="10"/>
        <end position="148"/>
    </location>
</feature>
<accession>A0ABT6FL34</accession>
<keyword evidence="3" id="KW-1185">Reference proteome</keyword>
<dbReference type="RefSeq" id="WP_277864612.1">
    <property type="nucleotide sequence ID" value="NZ_JARRAG010000004.1"/>
</dbReference>
<dbReference type="GO" id="GO:0032259">
    <property type="term" value="P:methylation"/>
    <property type="evidence" value="ECO:0007669"/>
    <property type="project" value="UniProtKB-KW"/>
</dbReference>
<keyword evidence="2" id="KW-0489">Methyltransferase</keyword>
<comment type="caution">
    <text evidence="2">The sequence shown here is derived from an EMBL/GenBank/DDBJ whole genome shotgun (WGS) entry which is preliminary data.</text>
</comment>
<dbReference type="InterPro" id="IPR000878">
    <property type="entry name" value="4pyrrol_Mease"/>
</dbReference>
<dbReference type="EMBL" id="JARRAG010000004">
    <property type="protein sequence ID" value="MDG3008287.1"/>
    <property type="molecule type" value="Genomic_DNA"/>
</dbReference>
<organism evidence="2 3">
    <name type="scientific">Paludisphaera mucosa</name>
    <dbReference type="NCBI Taxonomy" id="3030827"/>
    <lineage>
        <taxon>Bacteria</taxon>
        <taxon>Pseudomonadati</taxon>
        <taxon>Planctomycetota</taxon>
        <taxon>Planctomycetia</taxon>
        <taxon>Isosphaerales</taxon>
        <taxon>Isosphaeraceae</taxon>
        <taxon>Paludisphaera</taxon>
    </lineage>
</organism>
<evidence type="ECO:0000259" key="1">
    <source>
        <dbReference type="Pfam" id="PF00590"/>
    </source>
</evidence>
<dbReference type="Proteomes" id="UP001216907">
    <property type="component" value="Unassembled WGS sequence"/>
</dbReference>
<sequence>MVERSAGRGRLIAVGTGIRIVGQITTEAIAWIRRADRVFTLISDPVADETIRRLNPGGVESLSTFYEDRKPREITYRQMAGRVMECVREGSITCIASYGHPGVFADPVHEAVRRAREEGFPAQILPAISAEDCLFADLGVDPARSGCQSYDATDFLVHGRMIDPSSCLILWQIGAVGEPLFRADGYPLSLLPILVDRLARIHPLGHVGYLYEAPAHLGAGPMIRAVALGSLTGERFSTSSTLYIPPSRPPRPDPDVVARINSMRGQ</sequence>
<dbReference type="InterPro" id="IPR014777">
    <property type="entry name" value="4pyrrole_Mease_sub1"/>
</dbReference>
<dbReference type="CDD" id="cd19916">
    <property type="entry name" value="OphMA_like"/>
    <property type="match status" value="1"/>
</dbReference>
<evidence type="ECO:0000313" key="2">
    <source>
        <dbReference type="EMBL" id="MDG3008287.1"/>
    </source>
</evidence>
<dbReference type="Gene3D" id="3.40.1010.10">
    <property type="entry name" value="Cobalt-precorrin-4 Transmethylase, Domain 1"/>
    <property type="match status" value="1"/>
</dbReference>
<dbReference type="SUPFAM" id="SSF53790">
    <property type="entry name" value="Tetrapyrrole methylase"/>
    <property type="match status" value="1"/>
</dbReference>
<gene>
    <name evidence="2" type="ORF">PZE19_31350</name>
</gene>
<protein>
    <submittedName>
        <fullName evidence="2">SAM-dependent methyltransferase</fullName>
    </submittedName>
</protein>
<dbReference type="GO" id="GO:0008168">
    <property type="term" value="F:methyltransferase activity"/>
    <property type="evidence" value="ECO:0007669"/>
    <property type="project" value="UniProtKB-KW"/>
</dbReference>
<evidence type="ECO:0000313" key="3">
    <source>
        <dbReference type="Proteomes" id="UP001216907"/>
    </source>
</evidence>
<reference evidence="2 3" key="1">
    <citation type="submission" date="2023-03" db="EMBL/GenBank/DDBJ databases">
        <title>Paludisphaera mucosa sp. nov. a novel planctomycete from northern fen.</title>
        <authorList>
            <person name="Ivanova A."/>
        </authorList>
    </citation>
    <scope>NUCLEOTIDE SEQUENCE [LARGE SCALE GENOMIC DNA]</scope>
    <source>
        <strain evidence="2 3">Pla2</strain>
    </source>
</reference>
<keyword evidence="2" id="KW-0808">Transferase</keyword>